<evidence type="ECO:0000256" key="11">
    <source>
        <dbReference type="ARBA" id="ARBA00023136"/>
    </source>
</evidence>
<dbReference type="InterPro" id="IPR003715">
    <property type="entry name" value="Poly_export_N"/>
</dbReference>
<dbReference type="GO" id="GO:0015288">
    <property type="term" value="F:porin activity"/>
    <property type="evidence" value="ECO:0007669"/>
    <property type="project" value="UniProtKB-KW"/>
</dbReference>
<evidence type="ECO:0000256" key="7">
    <source>
        <dbReference type="ARBA" id="ARBA00022729"/>
    </source>
</evidence>
<dbReference type="Gene3D" id="3.30.1950.10">
    <property type="entry name" value="wza like domain"/>
    <property type="match status" value="1"/>
</dbReference>
<dbReference type="PROSITE" id="PS51257">
    <property type="entry name" value="PROKAR_LIPOPROTEIN"/>
    <property type="match status" value="1"/>
</dbReference>
<keyword evidence="5" id="KW-0762">Sugar transport</keyword>
<dbReference type="Pfam" id="PF22461">
    <property type="entry name" value="SLBB_2"/>
    <property type="match status" value="1"/>
</dbReference>
<evidence type="ECO:0000256" key="10">
    <source>
        <dbReference type="ARBA" id="ARBA00023114"/>
    </source>
</evidence>
<feature type="domain" description="SLBB" evidence="16">
    <location>
        <begin position="130"/>
        <end position="210"/>
    </location>
</feature>
<evidence type="ECO:0000256" key="8">
    <source>
        <dbReference type="ARBA" id="ARBA00023047"/>
    </source>
</evidence>
<name>A0AAJ4RBR6_9BACT</name>
<keyword evidence="3" id="KW-0813">Transport</keyword>
<evidence type="ECO:0000256" key="2">
    <source>
        <dbReference type="ARBA" id="ARBA00009450"/>
    </source>
</evidence>
<evidence type="ECO:0000256" key="4">
    <source>
        <dbReference type="ARBA" id="ARBA00022452"/>
    </source>
</evidence>
<dbReference type="GO" id="GO:0046930">
    <property type="term" value="C:pore complex"/>
    <property type="evidence" value="ECO:0007669"/>
    <property type="project" value="UniProtKB-KW"/>
</dbReference>
<evidence type="ECO:0000256" key="14">
    <source>
        <dbReference type="ARBA" id="ARBA00023288"/>
    </source>
</evidence>
<sequence length="247" mass="27800">MKKYFLFVIGTILFLGCSAKKEYLLFQDVNKTTKQPQKPIKKSTTKYIYEYKILPGDRLSITVFNHPELSTDNKTDLSGINVFPDGTINLPLVGNVKVAGLTEEQATKKLEKLYSEYLKHPYIKLEVLTKKVYVLGEVKQPGVVQISGNYTTLIEAISQRGGFNDMARRNNILIISGGLNNPQIRQIDLTKISSLNYKNLVLKPNDIVYVQPMNMKPLDVQIQGVSPIVSFVNSILSTFVNVKILSQ</sequence>
<comment type="similarity">
    <text evidence="2">Belongs to the BexD/CtrA/VexA family.</text>
</comment>
<dbReference type="EMBL" id="CP027432">
    <property type="protein sequence ID" value="QCI29028.1"/>
    <property type="molecule type" value="Genomic_DNA"/>
</dbReference>
<evidence type="ECO:0000313" key="18">
    <source>
        <dbReference type="EMBL" id="ROR39155.1"/>
    </source>
</evidence>
<keyword evidence="4" id="KW-1134">Transmembrane beta strand</keyword>
<evidence type="ECO:0000313" key="17">
    <source>
        <dbReference type="EMBL" id="QCI29028.1"/>
    </source>
</evidence>
<organism evidence="18 19">
    <name type="scientific">Caminibacter pacificus</name>
    <dbReference type="NCBI Taxonomy" id="1424653"/>
    <lineage>
        <taxon>Bacteria</taxon>
        <taxon>Pseudomonadati</taxon>
        <taxon>Campylobacterota</taxon>
        <taxon>Epsilonproteobacteria</taxon>
        <taxon>Nautiliales</taxon>
        <taxon>Nautiliaceae</taxon>
        <taxon>Caminibacter</taxon>
    </lineage>
</organism>
<keyword evidence="11" id="KW-0472">Membrane</keyword>
<keyword evidence="20" id="KW-1185">Reference proteome</keyword>
<evidence type="ECO:0000256" key="1">
    <source>
        <dbReference type="ARBA" id="ARBA00004571"/>
    </source>
</evidence>
<reference evidence="18 19" key="2">
    <citation type="submission" date="2018-11" db="EMBL/GenBank/DDBJ databases">
        <title>Genomic Encyclopedia of Type Strains, Phase IV (KMG-IV): sequencing the most valuable type-strain genomes for metagenomic binning, comparative biology and taxonomic classification.</title>
        <authorList>
            <person name="Goeker M."/>
        </authorList>
    </citation>
    <scope>NUCLEOTIDE SEQUENCE [LARGE SCALE GENOMIC DNA]</scope>
    <source>
        <strain evidence="18 19">DSM 27783</strain>
    </source>
</reference>
<dbReference type="GO" id="GO:0015159">
    <property type="term" value="F:polysaccharide transmembrane transporter activity"/>
    <property type="evidence" value="ECO:0007669"/>
    <property type="project" value="InterPro"/>
</dbReference>
<dbReference type="InterPro" id="IPR049712">
    <property type="entry name" value="Poly_export"/>
</dbReference>
<accession>A0AAJ4RBR6</accession>
<evidence type="ECO:0000256" key="6">
    <source>
        <dbReference type="ARBA" id="ARBA00022692"/>
    </source>
</evidence>
<evidence type="ECO:0000313" key="19">
    <source>
        <dbReference type="Proteomes" id="UP000272781"/>
    </source>
</evidence>
<gene>
    <name evidence="17" type="ORF">C6V80_08665</name>
    <name evidence="18" type="ORF">EDC58_1653</name>
</gene>
<evidence type="ECO:0000259" key="16">
    <source>
        <dbReference type="Pfam" id="PF22461"/>
    </source>
</evidence>
<dbReference type="Proteomes" id="UP000272781">
    <property type="component" value="Unassembled WGS sequence"/>
</dbReference>
<reference evidence="17" key="3">
    <citation type="submission" date="2019-06" db="EMBL/GenBank/DDBJ databases">
        <title>A comparative analysis of the Nautiliaceae.</title>
        <authorList>
            <person name="Grosche A."/>
            <person name="Smedile F."/>
            <person name="Vetriani C."/>
        </authorList>
    </citation>
    <scope>NUCLEOTIDE SEQUENCE</scope>
    <source>
        <strain evidence="17">TB6</strain>
    </source>
</reference>
<dbReference type="Proteomes" id="UP000298805">
    <property type="component" value="Chromosome"/>
</dbReference>
<dbReference type="Gene3D" id="3.10.560.10">
    <property type="entry name" value="Outer membrane lipoprotein wza domain like"/>
    <property type="match status" value="1"/>
</dbReference>
<dbReference type="InterPro" id="IPR054765">
    <property type="entry name" value="SLBB_dom"/>
</dbReference>
<keyword evidence="13" id="KW-0998">Cell outer membrane</keyword>
<dbReference type="Pfam" id="PF02563">
    <property type="entry name" value="Poly_export"/>
    <property type="match status" value="1"/>
</dbReference>
<evidence type="ECO:0000256" key="9">
    <source>
        <dbReference type="ARBA" id="ARBA00023065"/>
    </source>
</evidence>
<keyword evidence="8" id="KW-0625">Polysaccharide transport</keyword>
<evidence type="ECO:0000256" key="3">
    <source>
        <dbReference type="ARBA" id="ARBA00022448"/>
    </source>
</evidence>
<keyword evidence="7" id="KW-0732">Signal</keyword>
<dbReference type="RefSeq" id="WP_123353030.1">
    <property type="nucleotide sequence ID" value="NZ_CP027432.2"/>
</dbReference>
<reference evidence="20" key="1">
    <citation type="submission" date="2018-03" db="EMBL/GenBank/DDBJ databases">
        <title>A comparative analysis of the Nautiliaceae.</title>
        <authorList>
            <person name="Grosche A."/>
            <person name="Smedile F."/>
            <person name="Vetriani C."/>
        </authorList>
    </citation>
    <scope>NUCLEOTIDE SEQUENCE [LARGE SCALE GENOMIC DNA]</scope>
    <source>
        <strain evidence="20">TB6</strain>
    </source>
</reference>
<keyword evidence="10" id="KW-0626">Porin</keyword>
<evidence type="ECO:0000256" key="5">
    <source>
        <dbReference type="ARBA" id="ARBA00022597"/>
    </source>
</evidence>
<dbReference type="GO" id="GO:0006811">
    <property type="term" value="P:monoatomic ion transport"/>
    <property type="evidence" value="ECO:0007669"/>
    <property type="project" value="UniProtKB-KW"/>
</dbReference>
<feature type="domain" description="Polysaccharide export protein N-terminal" evidence="15">
    <location>
        <begin position="49"/>
        <end position="127"/>
    </location>
</feature>
<dbReference type="AlphaFoldDB" id="A0AAJ4RBR6"/>
<evidence type="ECO:0000256" key="13">
    <source>
        <dbReference type="ARBA" id="ARBA00023237"/>
    </source>
</evidence>
<keyword evidence="6" id="KW-0812">Transmembrane</keyword>
<evidence type="ECO:0000313" key="20">
    <source>
        <dbReference type="Proteomes" id="UP000298805"/>
    </source>
</evidence>
<evidence type="ECO:0000256" key="12">
    <source>
        <dbReference type="ARBA" id="ARBA00023139"/>
    </source>
</evidence>
<proteinExistence type="inferred from homology"/>
<evidence type="ECO:0000259" key="15">
    <source>
        <dbReference type="Pfam" id="PF02563"/>
    </source>
</evidence>
<dbReference type="GO" id="GO:0009279">
    <property type="term" value="C:cell outer membrane"/>
    <property type="evidence" value="ECO:0007669"/>
    <property type="project" value="UniProtKB-SubCell"/>
</dbReference>
<dbReference type="PANTHER" id="PTHR33619:SF3">
    <property type="entry name" value="POLYSACCHARIDE EXPORT PROTEIN GFCE-RELATED"/>
    <property type="match status" value="1"/>
</dbReference>
<dbReference type="PANTHER" id="PTHR33619">
    <property type="entry name" value="POLYSACCHARIDE EXPORT PROTEIN GFCE-RELATED"/>
    <property type="match status" value="1"/>
</dbReference>
<keyword evidence="14" id="KW-0449">Lipoprotein</keyword>
<keyword evidence="12" id="KW-0564">Palmitate</keyword>
<comment type="subcellular location">
    <subcellularLocation>
        <location evidence="1">Cell outer membrane</location>
        <topology evidence="1">Multi-pass membrane protein</topology>
    </subcellularLocation>
</comment>
<dbReference type="EMBL" id="RJVK01000004">
    <property type="protein sequence ID" value="ROR39155.1"/>
    <property type="molecule type" value="Genomic_DNA"/>
</dbReference>
<protein>
    <submittedName>
        <fullName evidence="18">Polysaccharide export outer membrane protein</fullName>
    </submittedName>
    <submittedName>
        <fullName evidence="17">Polysaccharide export protein</fullName>
    </submittedName>
</protein>
<keyword evidence="9" id="KW-0406">Ion transport</keyword>